<dbReference type="InterPro" id="IPR050250">
    <property type="entry name" value="Macrolide_Exporter_MacB"/>
</dbReference>
<reference evidence="10 11" key="1">
    <citation type="submission" date="2014-12" db="EMBL/GenBank/DDBJ databases">
        <title>Comparative genomics of the lactic acid bacteria isolated from the honey bee gut.</title>
        <authorList>
            <person name="Ellegaard K.M."/>
            <person name="Tamarit D."/>
            <person name="Javelind E."/>
            <person name="Olofsson T."/>
            <person name="Andersson S.G."/>
            <person name="Vasquez A."/>
        </authorList>
    </citation>
    <scope>NUCLEOTIDE SEQUENCE [LARGE SCALE GENOMIC DNA]</scope>
    <source>
        <strain evidence="10 11">Bin2</strain>
    </source>
</reference>
<keyword evidence="2" id="KW-1003">Cell membrane</keyword>
<feature type="transmembrane region" description="Helical" evidence="8">
    <location>
        <begin position="251"/>
        <end position="268"/>
    </location>
</feature>
<organism evidence="10 11">
    <name type="scientific">Bifidobacterium asteroides</name>
    <dbReference type="NCBI Taxonomy" id="1684"/>
    <lineage>
        <taxon>Bacteria</taxon>
        <taxon>Bacillati</taxon>
        <taxon>Actinomycetota</taxon>
        <taxon>Actinomycetes</taxon>
        <taxon>Bifidobacteriales</taxon>
        <taxon>Bifidobacteriaceae</taxon>
        <taxon>Bifidobacterium</taxon>
    </lineage>
</organism>
<dbReference type="PANTHER" id="PTHR30572:SF4">
    <property type="entry name" value="ABC TRANSPORTER PERMEASE YTRF"/>
    <property type="match status" value="1"/>
</dbReference>
<dbReference type="PANTHER" id="PTHR30572">
    <property type="entry name" value="MEMBRANE COMPONENT OF TRANSPORTER-RELATED"/>
    <property type="match status" value="1"/>
</dbReference>
<comment type="subcellular location">
    <subcellularLocation>
        <location evidence="1">Cell membrane</location>
        <topology evidence="1">Multi-pass membrane protein</topology>
    </subcellularLocation>
</comment>
<dbReference type="Pfam" id="PF02687">
    <property type="entry name" value="FtsX"/>
    <property type="match status" value="2"/>
</dbReference>
<dbReference type="GO" id="GO:0005886">
    <property type="term" value="C:plasma membrane"/>
    <property type="evidence" value="ECO:0007669"/>
    <property type="project" value="UniProtKB-SubCell"/>
</dbReference>
<feature type="domain" description="ABC3 transporter permease C-terminal" evidence="9">
    <location>
        <begin position="111"/>
        <end position="232"/>
    </location>
</feature>
<feature type="transmembrane region" description="Helical" evidence="8">
    <location>
        <begin position="624"/>
        <end position="646"/>
    </location>
</feature>
<evidence type="ECO:0000259" key="9">
    <source>
        <dbReference type="Pfam" id="PF02687"/>
    </source>
</evidence>
<dbReference type="OrthoDB" id="3223244at2"/>
<proteinExistence type="inferred from homology"/>
<keyword evidence="3 8" id="KW-0812">Transmembrane</keyword>
<keyword evidence="4 8" id="KW-1133">Transmembrane helix</keyword>
<dbReference type="PATRIC" id="fig|1684.4.peg.1587"/>
<dbReference type="InterPro" id="IPR003838">
    <property type="entry name" value="ABC3_permease_C"/>
</dbReference>
<evidence type="ECO:0000313" key="10">
    <source>
        <dbReference type="EMBL" id="KJY49382.1"/>
    </source>
</evidence>
<dbReference type="GO" id="GO:0022857">
    <property type="term" value="F:transmembrane transporter activity"/>
    <property type="evidence" value="ECO:0007669"/>
    <property type="project" value="TreeGrafter"/>
</dbReference>
<feature type="transmembrane region" description="Helical" evidence="8">
    <location>
        <begin position="54"/>
        <end position="76"/>
    </location>
</feature>
<dbReference type="EMBL" id="JWME01000013">
    <property type="protein sequence ID" value="KJY49382.1"/>
    <property type="molecule type" value="Genomic_DNA"/>
</dbReference>
<keyword evidence="5 8" id="KW-0472">Membrane</keyword>
<evidence type="ECO:0000256" key="7">
    <source>
        <dbReference type="SAM" id="MobiDB-lite"/>
    </source>
</evidence>
<evidence type="ECO:0000313" key="11">
    <source>
        <dbReference type="Proteomes" id="UP000033648"/>
    </source>
</evidence>
<evidence type="ECO:0000256" key="6">
    <source>
        <dbReference type="ARBA" id="ARBA00038076"/>
    </source>
</evidence>
<feature type="compositionally biased region" description="Low complexity" evidence="7">
    <location>
        <begin position="1"/>
        <end position="10"/>
    </location>
</feature>
<feature type="transmembrane region" description="Helical" evidence="8">
    <location>
        <begin position="107"/>
        <end position="133"/>
    </location>
</feature>
<evidence type="ECO:0000256" key="8">
    <source>
        <dbReference type="SAM" id="Phobius"/>
    </source>
</evidence>
<evidence type="ECO:0000256" key="1">
    <source>
        <dbReference type="ARBA" id="ARBA00004651"/>
    </source>
</evidence>
<feature type="transmembrane region" description="Helical" evidence="8">
    <location>
        <begin position="658"/>
        <end position="682"/>
    </location>
</feature>
<sequence length="691" mass="73229">MEGKSLSLGGSLAGTGASGPMGGGGSHTAGRTKARTPGLASLVRSFLHEHRSSYTVMVLAVMAASVLTSAWAQVAIAARKGDGMPDTRAMNSYDRAMTLSLQDGASLISIMYACICGFVSIFLVITSVGFLIERRRREYAMMRLSGASPRTVRLISLLEFMIPVGLAALIGSSAGCLLVPAFAKSLINSGLEALEMTAHPHPMGIVFAFAGILLAGLLGTWFAARRITAISPIEALQDSENRSGTKSIGPLRLIIALAGLAGGLAMVYHRFNGMDIEIQILATTGCLLVIIGALAPVLVPACANLIGIPFQLAFRGAGLLARQRARKENRSSTAVAVPIILMLVIVTGLIALGRSSWAQLSLSRNKPVAAEVMVTTDTKDTRDLDRQLRSSADVGSAVTYSKESWRRAGNTDSKSDAPFISAMHINKSGKALDTISPAFITGSAADLGPGKVAVISKGHGQEKNPLGRTLTLIDKNEKRHTLTITAIVDMTPTGQTTGDYLIMDDSLSQLAPDNRGLTTLVRTAPRVQTNGLISKLNASWDSNGIKACTKKEYIRSDIQRSQEVQRAMPQMVNGAIVLTAIFLIQACAIAVNERRQENRRMQAAGVSRGTLVCSSIWESVIDALSATLLSALAMAGVLAVIFHQLSGQVDMSVVPLPYGYFLIMALWAIGLAAAASGLYSWFSSQADTTRR</sequence>
<dbReference type="Proteomes" id="UP000033648">
    <property type="component" value="Unassembled WGS sequence"/>
</dbReference>
<accession>A0A0F4KRS5</accession>
<protein>
    <submittedName>
        <fullName evidence="10">ABC transporter integral membrane protein</fullName>
    </submittedName>
</protein>
<feature type="transmembrane region" description="Helical" evidence="8">
    <location>
        <begin position="334"/>
        <end position="357"/>
    </location>
</feature>
<feature type="region of interest" description="Disordered" evidence="7">
    <location>
        <begin position="1"/>
        <end position="33"/>
    </location>
</feature>
<feature type="transmembrane region" description="Helical" evidence="8">
    <location>
        <begin position="280"/>
        <end position="313"/>
    </location>
</feature>
<feature type="transmembrane region" description="Helical" evidence="8">
    <location>
        <begin position="154"/>
        <end position="183"/>
    </location>
</feature>
<comment type="similarity">
    <text evidence="6">Belongs to the ABC-4 integral membrane protein family.</text>
</comment>
<feature type="domain" description="ABC3 transporter permease C-terminal" evidence="9">
    <location>
        <begin position="575"/>
        <end position="681"/>
    </location>
</feature>
<evidence type="ECO:0000256" key="3">
    <source>
        <dbReference type="ARBA" id="ARBA00022692"/>
    </source>
</evidence>
<evidence type="ECO:0000256" key="4">
    <source>
        <dbReference type="ARBA" id="ARBA00022989"/>
    </source>
</evidence>
<gene>
    <name evidence="10" type="ORF">JF69_14780</name>
</gene>
<comment type="caution">
    <text evidence="10">The sequence shown here is derived from an EMBL/GenBank/DDBJ whole genome shotgun (WGS) entry which is preliminary data.</text>
</comment>
<name>A0A0F4KRS5_9BIFI</name>
<feature type="transmembrane region" description="Helical" evidence="8">
    <location>
        <begin position="203"/>
        <end position="224"/>
    </location>
</feature>
<evidence type="ECO:0000256" key="2">
    <source>
        <dbReference type="ARBA" id="ARBA00022475"/>
    </source>
</evidence>
<feature type="transmembrane region" description="Helical" evidence="8">
    <location>
        <begin position="571"/>
        <end position="591"/>
    </location>
</feature>
<dbReference type="AlphaFoldDB" id="A0A0F4KRS5"/>
<feature type="compositionally biased region" description="Gly residues" evidence="7">
    <location>
        <begin position="11"/>
        <end position="27"/>
    </location>
</feature>
<evidence type="ECO:0000256" key="5">
    <source>
        <dbReference type="ARBA" id="ARBA00023136"/>
    </source>
</evidence>